<feature type="site" description="Could be important to modulate the pK values of the two catalytic cysteine residues" evidence="8">
    <location>
        <position position="156"/>
    </location>
</feature>
<feature type="binding site" evidence="8">
    <location>
        <begin position="215"/>
        <end position="216"/>
    </location>
    <ligand>
        <name>substrate</name>
    </ligand>
</feature>
<dbReference type="Pfam" id="PF01678">
    <property type="entry name" value="DAP_epimerase"/>
    <property type="match status" value="2"/>
</dbReference>
<dbReference type="STRING" id="1612308.SAMN05444581_107126"/>
<dbReference type="AlphaFoldDB" id="A0A1I3Z7A2"/>
<name>A0A1I3Z7A2_9HYPH</name>
<feature type="binding site" evidence="8">
    <location>
        <begin position="205"/>
        <end position="206"/>
    </location>
    <ligand>
        <name>substrate</name>
    </ligand>
</feature>
<feature type="binding site" evidence="8">
    <location>
        <position position="6"/>
    </location>
    <ligand>
        <name>substrate</name>
    </ligand>
</feature>
<feature type="binding site" evidence="8">
    <location>
        <position position="58"/>
    </location>
    <ligand>
        <name>substrate</name>
    </ligand>
</feature>
<feature type="binding site" evidence="8">
    <location>
        <position position="38"/>
    </location>
    <ligand>
        <name>substrate</name>
    </ligand>
</feature>
<dbReference type="PANTHER" id="PTHR31689">
    <property type="entry name" value="DIAMINOPIMELATE EPIMERASE, CHLOROPLASTIC"/>
    <property type="match status" value="1"/>
</dbReference>
<feature type="site" description="Could be important to modulate the pK values of the two catalytic cysteine residues" evidence="8">
    <location>
        <position position="205"/>
    </location>
</feature>
<dbReference type="SUPFAM" id="SSF54506">
    <property type="entry name" value="Diaminopimelate epimerase-like"/>
    <property type="match status" value="2"/>
</dbReference>
<evidence type="ECO:0000256" key="6">
    <source>
        <dbReference type="ARBA" id="ARBA00023235"/>
    </source>
</evidence>
<accession>A0A1I3Z7A2</accession>
<evidence type="ECO:0000313" key="11">
    <source>
        <dbReference type="Proteomes" id="UP000198755"/>
    </source>
</evidence>
<dbReference type="PROSITE" id="PS01326">
    <property type="entry name" value="DAP_EPIMERASE"/>
    <property type="match status" value="1"/>
</dbReference>
<keyword evidence="8" id="KW-0963">Cytoplasm</keyword>
<dbReference type="EC" id="5.1.1.7" evidence="3 8"/>
<feature type="binding site" evidence="8">
    <location>
        <position position="187"/>
    </location>
    <ligand>
        <name>substrate</name>
    </ligand>
</feature>
<evidence type="ECO:0000256" key="5">
    <source>
        <dbReference type="ARBA" id="ARBA00023154"/>
    </source>
</evidence>
<keyword evidence="6 8" id="KW-0413">Isomerase</keyword>
<evidence type="ECO:0000256" key="4">
    <source>
        <dbReference type="ARBA" id="ARBA00022605"/>
    </source>
</evidence>
<feature type="active site" evidence="9">
    <location>
        <position position="67"/>
    </location>
</feature>
<feature type="binding site" evidence="8">
    <location>
        <position position="154"/>
    </location>
    <ligand>
        <name>substrate</name>
    </ligand>
</feature>
<dbReference type="UniPathway" id="UPA00034">
    <property type="reaction ID" value="UER00025"/>
</dbReference>
<dbReference type="HAMAP" id="MF_00197">
    <property type="entry name" value="DAP_epimerase"/>
    <property type="match status" value="1"/>
</dbReference>
<dbReference type="Gene3D" id="3.10.310.10">
    <property type="entry name" value="Diaminopimelate Epimerase, Chain A, domain 1"/>
    <property type="match status" value="2"/>
</dbReference>
<dbReference type="GO" id="GO:0008837">
    <property type="term" value="F:diaminopimelate epimerase activity"/>
    <property type="evidence" value="ECO:0007669"/>
    <property type="project" value="UniProtKB-UniRule"/>
</dbReference>
<dbReference type="PANTHER" id="PTHR31689:SF0">
    <property type="entry name" value="DIAMINOPIMELATE EPIMERASE"/>
    <property type="match status" value="1"/>
</dbReference>
<comment type="similarity">
    <text evidence="2 8">Belongs to the diaminopimelate epimerase family.</text>
</comment>
<comment type="pathway">
    <text evidence="1 8">Amino-acid biosynthesis; L-lysine biosynthesis via DAP pathway; DL-2,6-diaminopimelate from LL-2,6-diaminopimelate: step 1/1.</text>
</comment>
<sequence length="279" mass="30191">MNGLGNEIVVLDLRGSGLAVSGSQARAIWRGEGLAFDQLMALQEPRSPGTAAFVTIFNNDGSEAGACGNGTRCVAWTLMRGAPDEELVVETIAGQLRCRRTGESAFAVEMGRPRLAWREIPLAEPVADTRNVEVCFELDGASRTLRASAVSMGNPHAIFFPRGPDDFDLARLGPILERHPMFPERANISRAEILSRTHIRLDVWERGAGLTRACGSAACAALVAAVRDGRCDRRAIVSLPGGDLEIEWRGGDDMVVMTGPVEFEFETRLDPALFEERAA</sequence>
<evidence type="ECO:0000256" key="3">
    <source>
        <dbReference type="ARBA" id="ARBA00013080"/>
    </source>
</evidence>
<dbReference type="EMBL" id="FOSN01000007">
    <property type="protein sequence ID" value="SFK39978.1"/>
    <property type="molecule type" value="Genomic_DNA"/>
</dbReference>
<protein>
    <recommendedName>
        <fullName evidence="3 8">Diaminopimelate epimerase</fullName>
        <shortName evidence="8">DAP epimerase</shortName>
        <ecNumber evidence="3 8">5.1.1.7</ecNumber>
    </recommendedName>
    <alternativeName>
        <fullName evidence="8">PLP-independent amino acid racemase</fullName>
    </alternativeName>
</protein>
<dbReference type="GO" id="GO:0009089">
    <property type="term" value="P:lysine biosynthetic process via diaminopimelate"/>
    <property type="evidence" value="ECO:0007669"/>
    <property type="project" value="UniProtKB-UniRule"/>
</dbReference>
<feature type="binding site" evidence="8">
    <location>
        <begin position="68"/>
        <end position="69"/>
    </location>
    <ligand>
        <name>substrate</name>
    </ligand>
</feature>
<reference evidence="10 11" key="1">
    <citation type="submission" date="2016-10" db="EMBL/GenBank/DDBJ databases">
        <authorList>
            <person name="de Groot N.N."/>
        </authorList>
    </citation>
    <scope>NUCLEOTIDE SEQUENCE [LARGE SCALE GENOMIC DNA]</scope>
    <source>
        <strain evidence="10 11">NE2</strain>
    </source>
</reference>
<evidence type="ECO:0000256" key="9">
    <source>
        <dbReference type="PROSITE-ProRule" id="PRU10125"/>
    </source>
</evidence>
<evidence type="ECO:0000313" key="10">
    <source>
        <dbReference type="EMBL" id="SFK39978.1"/>
    </source>
</evidence>
<organism evidence="10 11">
    <name type="scientific">Methylocapsa palsarum</name>
    <dbReference type="NCBI Taxonomy" id="1612308"/>
    <lineage>
        <taxon>Bacteria</taxon>
        <taxon>Pseudomonadati</taxon>
        <taxon>Pseudomonadota</taxon>
        <taxon>Alphaproteobacteria</taxon>
        <taxon>Hyphomicrobiales</taxon>
        <taxon>Beijerinckiaceae</taxon>
        <taxon>Methylocapsa</taxon>
    </lineage>
</organism>
<evidence type="ECO:0000256" key="1">
    <source>
        <dbReference type="ARBA" id="ARBA00005196"/>
    </source>
</evidence>
<comment type="subcellular location">
    <subcellularLocation>
        <location evidence="8">Cytoplasm</location>
    </subcellularLocation>
</comment>
<feature type="active site" description="Proton acceptor" evidence="8">
    <location>
        <position position="214"/>
    </location>
</feature>
<comment type="catalytic activity">
    <reaction evidence="7 8">
        <text>(2S,6S)-2,6-diaminopimelate = meso-2,6-diaminopimelate</text>
        <dbReference type="Rhea" id="RHEA:15393"/>
        <dbReference type="ChEBI" id="CHEBI:57609"/>
        <dbReference type="ChEBI" id="CHEBI:57791"/>
        <dbReference type="EC" id="5.1.1.7"/>
    </reaction>
</comment>
<dbReference type="GO" id="GO:0005829">
    <property type="term" value="C:cytosol"/>
    <property type="evidence" value="ECO:0007669"/>
    <property type="project" value="TreeGrafter"/>
</dbReference>
<gene>
    <name evidence="8" type="primary">dapF</name>
    <name evidence="10" type="ORF">SAMN05444581_107126</name>
</gene>
<dbReference type="InterPro" id="IPR001653">
    <property type="entry name" value="DAP_epimerase_DapF"/>
</dbReference>
<proteinExistence type="inferred from homology"/>
<dbReference type="InterPro" id="IPR018510">
    <property type="entry name" value="DAP_epimerase_AS"/>
</dbReference>
<keyword evidence="11" id="KW-1185">Reference proteome</keyword>
<dbReference type="Proteomes" id="UP000198755">
    <property type="component" value="Unassembled WGS sequence"/>
</dbReference>
<comment type="subunit">
    <text evidence="8">Homodimer.</text>
</comment>
<dbReference type="NCBIfam" id="TIGR00652">
    <property type="entry name" value="DapF"/>
    <property type="match status" value="1"/>
</dbReference>
<comment type="function">
    <text evidence="8">Catalyzes the stereoinversion of LL-2,6-diaminopimelate (L,L-DAP) to meso-diaminopimelate (meso-DAP), a precursor of L-lysine and an essential component of the bacterial peptidoglycan.</text>
</comment>
<keyword evidence="4 8" id="KW-0028">Amino-acid biosynthesis</keyword>
<evidence type="ECO:0000256" key="7">
    <source>
        <dbReference type="ARBA" id="ARBA00051712"/>
    </source>
</evidence>
<evidence type="ECO:0000256" key="2">
    <source>
        <dbReference type="ARBA" id="ARBA00010219"/>
    </source>
</evidence>
<evidence type="ECO:0000256" key="8">
    <source>
        <dbReference type="HAMAP-Rule" id="MF_00197"/>
    </source>
</evidence>
<keyword evidence="5 8" id="KW-0457">Lysine biosynthesis</keyword>
<feature type="active site" description="Proton donor" evidence="8">
    <location>
        <position position="67"/>
    </location>
</feature>